<dbReference type="InterPro" id="IPR012338">
    <property type="entry name" value="Beta-lactam/transpept-like"/>
</dbReference>
<keyword evidence="2" id="KW-0645">Protease</keyword>
<evidence type="ECO:0000256" key="7">
    <source>
        <dbReference type="ARBA" id="ARBA00034000"/>
    </source>
</evidence>
<dbReference type="PANTHER" id="PTHR32282">
    <property type="entry name" value="BINDING PROTEIN TRANSPEPTIDASE, PUTATIVE-RELATED"/>
    <property type="match status" value="1"/>
</dbReference>
<dbReference type="Pfam" id="PF00905">
    <property type="entry name" value="Transpeptidase"/>
    <property type="match status" value="1"/>
</dbReference>
<feature type="domain" description="Glycosyl transferase family 51" evidence="12">
    <location>
        <begin position="89"/>
        <end position="264"/>
    </location>
</feature>
<feature type="compositionally biased region" description="Basic and acidic residues" evidence="9">
    <location>
        <begin position="683"/>
        <end position="693"/>
    </location>
</feature>
<dbReference type="InterPro" id="IPR001460">
    <property type="entry name" value="PCN-bd_Tpept"/>
</dbReference>
<feature type="transmembrane region" description="Helical" evidence="10">
    <location>
        <begin position="41"/>
        <end position="64"/>
    </location>
</feature>
<organism evidence="13 14">
    <name type="scientific">Cutibacterium namnetense</name>
    <dbReference type="NCBI Taxonomy" id="1574624"/>
    <lineage>
        <taxon>Bacteria</taxon>
        <taxon>Bacillati</taxon>
        <taxon>Actinomycetota</taxon>
        <taxon>Actinomycetes</taxon>
        <taxon>Propionibacteriales</taxon>
        <taxon>Propionibacteriaceae</taxon>
        <taxon>Cutibacterium</taxon>
    </lineage>
</organism>
<evidence type="ECO:0000256" key="5">
    <source>
        <dbReference type="ARBA" id="ARBA00022801"/>
    </source>
</evidence>
<dbReference type="InterPro" id="IPR023346">
    <property type="entry name" value="Lysozyme-like_dom_sf"/>
</dbReference>
<dbReference type="RefSeq" id="WP_063810739.1">
    <property type="nucleotide sequence ID" value="NZ_JARJOC010000002.1"/>
</dbReference>
<keyword evidence="14" id="KW-1185">Reference proteome</keyword>
<accession>A0ABX9I9A9</accession>
<feature type="compositionally biased region" description="Basic residues" evidence="9">
    <location>
        <begin position="1"/>
        <end position="15"/>
    </location>
</feature>
<proteinExistence type="predicted"/>
<dbReference type="EMBL" id="PCZS01000002">
    <property type="protein sequence ID" value="REB69375.1"/>
    <property type="molecule type" value="Genomic_DNA"/>
</dbReference>
<comment type="catalytic activity">
    <reaction evidence="8">
        <text>[GlcNAc-(1-&gt;4)-Mur2Ac(oyl-L-Ala-gamma-D-Glu-L-Lys-D-Ala-D-Ala)](n)-di-trans,octa-cis-undecaprenyl diphosphate + beta-D-GlcNAc-(1-&gt;4)-Mur2Ac(oyl-L-Ala-gamma-D-Glu-L-Lys-D-Ala-D-Ala)-di-trans,octa-cis-undecaprenyl diphosphate = [GlcNAc-(1-&gt;4)-Mur2Ac(oyl-L-Ala-gamma-D-Glu-L-Lys-D-Ala-D-Ala)](n+1)-di-trans,octa-cis-undecaprenyl diphosphate + di-trans,octa-cis-undecaprenyl diphosphate + H(+)</text>
        <dbReference type="Rhea" id="RHEA:23708"/>
        <dbReference type="Rhea" id="RHEA-COMP:9602"/>
        <dbReference type="Rhea" id="RHEA-COMP:9603"/>
        <dbReference type="ChEBI" id="CHEBI:15378"/>
        <dbReference type="ChEBI" id="CHEBI:58405"/>
        <dbReference type="ChEBI" id="CHEBI:60033"/>
        <dbReference type="ChEBI" id="CHEBI:78435"/>
        <dbReference type="EC" id="2.4.99.28"/>
    </reaction>
</comment>
<evidence type="ECO:0000256" key="1">
    <source>
        <dbReference type="ARBA" id="ARBA00022645"/>
    </source>
</evidence>
<feature type="compositionally biased region" description="Polar residues" evidence="9">
    <location>
        <begin position="769"/>
        <end position="781"/>
    </location>
</feature>
<protein>
    <submittedName>
        <fullName evidence="13">Penicillin-binding protein</fullName>
    </submittedName>
</protein>
<evidence type="ECO:0000256" key="4">
    <source>
        <dbReference type="ARBA" id="ARBA00022679"/>
    </source>
</evidence>
<dbReference type="SUPFAM" id="SSF56601">
    <property type="entry name" value="beta-lactamase/transpeptidase-like"/>
    <property type="match status" value="1"/>
</dbReference>
<keyword evidence="10" id="KW-0472">Membrane</keyword>
<gene>
    <name evidence="13" type="ORF">CP880_08090</name>
</gene>
<feature type="compositionally biased region" description="Polar residues" evidence="9">
    <location>
        <begin position="701"/>
        <end position="713"/>
    </location>
</feature>
<dbReference type="InterPro" id="IPR036950">
    <property type="entry name" value="PBP_transglycosylase"/>
</dbReference>
<feature type="compositionally biased region" description="Low complexity" evidence="9">
    <location>
        <begin position="742"/>
        <end position="768"/>
    </location>
</feature>
<comment type="catalytic activity">
    <reaction evidence="7">
        <text>Preferential cleavage: (Ac)2-L-Lys-D-Ala-|-D-Ala. Also transpeptidation of peptidyl-alanyl moieties that are N-acyl substituents of D-alanine.</text>
        <dbReference type="EC" id="3.4.16.4"/>
    </reaction>
</comment>
<evidence type="ECO:0000256" key="3">
    <source>
        <dbReference type="ARBA" id="ARBA00022676"/>
    </source>
</evidence>
<comment type="caution">
    <text evidence="13">The sequence shown here is derived from an EMBL/GenBank/DDBJ whole genome shotgun (WGS) entry which is preliminary data.</text>
</comment>
<sequence length="787" mass="84819">MADHKSARKASRRHGPAFGGSTKGVRRTAGRHNRHPKLRKFFRGLLIAILSLAIIAVIGLFVAYERTELPDPNRDFQTNTSFIYYRDGSRLGSFSVQNRQSVPYESMPKTLRDAVVSAENRTFWSDPGISVKGMTRAAWAIARGGEMQGGSTITQQYIKVLYLSQERTMGRKFKELLLAVKTGKEVPKQDILAGYLNTIYFGRGAYGAQAAAKAFFYTDASKLTLSQSAVLAAVLNSPSNFDPSGGVAARERLLQRYRYVLDGMLEAGNITQAQHDETYRKLPKFPKVPDYNRWAGTDGYLMKMVHDELIAKGFSDQQIKGGGLKVTTTLDRQDQKAAVAAGQKYKKIAGRNAGPKGAKNLHPAIASVDVSSGGVLALYGGDDYISNTRNWARTARPAASTFKTYAAVAGMRHGFSLRSRLDGNAFTPDGGKTEVRNENDKSYGTVSLRQAIAKSINTAFVDMVSRTKNGPKAVVQAATDAGVPRGTGWDLNNRIALGTAEVSPLAQAGGYATIADGGKKVTPHVVDKVVDQSGKVLYHAPSPSEQTIEADISHDVTYALRSVVEEGTGRIVADFDHQVAGKTGTSGVGEGVTAAWFVAYTKQISTAVMFVAGNSGNENLDPYARAGATGFHGGDYPARTWLDYMQTAMKGLPNKSFADPDWVNLSGKHYGSTTRPQMPAEEDSPRDSDRSNQDDPESPDESSMPTSTPTRASTAEPPREQSAEPSATRAAPAHTPTQTARPTQTSEPTHTSSPTHTSTHASRPTHTSRPTSATRDGSQSSDRAHSG</sequence>
<dbReference type="Gene3D" id="1.10.3810.10">
    <property type="entry name" value="Biosynthetic peptidoglycan transglycosylase-like"/>
    <property type="match status" value="1"/>
</dbReference>
<keyword evidence="5" id="KW-0378">Hydrolase</keyword>
<evidence type="ECO:0000256" key="10">
    <source>
        <dbReference type="SAM" id="Phobius"/>
    </source>
</evidence>
<keyword evidence="3" id="KW-0328">Glycosyltransferase</keyword>
<dbReference type="SUPFAM" id="SSF53955">
    <property type="entry name" value="Lysozyme-like"/>
    <property type="match status" value="1"/>
</dbReference>
<evidence type="ECO:0000313" key="13">
    <source>
        <dbReference type="EMBL" id="REB69375.1"/>
    </source>
</evidence>
<name>A0ABX9I9A9_9ACTN</name>
<dbReference type="Proteomes" id="UP000256324">
    <property type="component" value="Unassembled WGS sequence"/>
</dbReference>
<keyword evidence="10" id="KW-1133">Transmembrane helix</keyword>
<evidence type="ECO:0000256" key="6">
    <source>
        <dbReference type="ARBA" id="ARBA00023268"/>
    </source>
</evidence>
<keyword evidence="10" id="KW-0812">Transmembrane</keyword>
<evidence type="ECO:0000256" key="2">
    <source>
        <dbReference type="ARBA" id="ARBA00022670"/>
    </source>
</evidence>
<keyword evidence="6" id="KW-0511">Multifunctional enzyme</keyword>
<keyword evidence="1" id="KW-0121">Carboxypeptidase</keyword>
<keyword evidence="4" id="KW-0808">Transferase</keyword>
<evidence type="ECO:0000256" key="9">
    <source>
        <dbReference type="SAM" id="MobiDB-lite"/>
    </source>
</evidence>
<dbReference type="InterPro" id="IPR001264">
    <property type="entry name" value="Glyco_trans_51"/>
</dbReference>
<evidence type="ECO:0000313" key="14">
    <source>
        <dbReference type="Proteomes" id="UP000256324"/>
    </source>
</evidence>
<evidence type="ECO:0000259" key="11">
    <source>
        <dbReference type="Pfam" id="PF00905"/>
    </source>
</evidence>
<evidence type="ECO:0000256" key="8">
    <source>
        <dbReference type="ARBA" id="ARBA00049902"/>
    </source>
</evidence>
<reference evidence="13 14" key="1">
    <citation type="submission" date="2017-09" db="EMBL/GenBank/DDBJ databases">
        <authorList>
            <person name="Bumgarner R.E."/>
        </authorList>
    </citation>
    <scope>NUCLEOTIDE SEQUENCE [LARGE SCALE GENOMIC DNA]</scope>
    <source>
        <strain evidence="13 14">T34998</strain>
    </source>
</reference>
<evidence type="ECO:0000259" key="12">
    <source>
        <dbReference type="Pfam" id="PF00912"/>
    </source>
</evidence>
<feature type="region of interest" description="Disordered" evidence="9">
    <location>
        <begin position="668"/>
        <end position="787"/>
    </location>
</feature>
<dbReference type="InterPro" id="IPR050396">
    <property type="entry name" value="Glycosyltr_51/Transpeptidase"/>
</dbReference>
<feature type="region of interest" description="Disordered" evidence="9">
    <location>
        <begin position="1"/>
        <end position="32"/>
    </location>
</feature>
<dbReference type="Gene3D" id="3.40.710.10">
    <property type="entry name" value="DD-peptidase/beta-lactamase superfamily"/>
    <property type="match status" value="1"/>
</dbReference>
<dbReference type="PANTHER" id="PTHR32282:SF34">
    <property type="entry name" value="PENICILLIN-BINDING PROTEIN 1A"/>
    <property type="match status" value="1"/>
</dbReference>
<feature type="domain" description="Penicillin-binding protein transpeptidase" evidence="11">
    <location>
        <begin position="368"/>
        <end position="614"/>
    </location>
</feature>
<dbReference type="Pfam" id="PF00912">
    <property type="entry name" value="Transgly"/>
    <property type="match status" value="1"/>
</dbReference>